<reference evidence="1" key="2">
    <citation type="submission" date="2025-08" db="UniProtKB">
        <authorList>
            <consortium name="Ensembl"/>
        </authorList>
    </citation>
    <scope>IDENTIFICATION</scope>
</reference>
<reference evidence="1" key="3">
    <citation type="submission" date="2025-09" db="UniProtKB">
        <authorList>
            <consortium name="Ensembl"/>
        </authorList>
    </citation>
    <scope>IDENTIFICATION</scope>
</reference>
<evidence type="ECO:0000313" key="1">
    <source>
        <dbReference type="Ensembl" id="ENSOARP00020048109.1"/>
    </source>
</evidence>
<protein>
    <submittedName>
        <fullName evidence="1">Uncharacterized protein</fullName>
    </submittedName>
</protein>
<name>A0AC11DR87_SHEEP</name>
<organism evidence="1">
    <name type="scientific">Ovis aries</name>
    <name type="common">Sheep</name>
    <dbReference type="NCBI Taxonomy" id="9940"/>
    <lineage>
        <taxon>Eukaryota</taxon>
        <taxon>Metazoa</taxon>
        <taxon>Chordata</taxon>
        <taxon>Craniata</taxon>
        <taxon>Vertebrata</taxon>
        <taxon>Euteleostomi</taxon>
        <taxon>Mammalia</taxon>
        <taxon>Eutheria</taxon>
        <taxon>Laurasiatheria</taxon>
        <taxon>Artiodactyla</taxon>
        <taxon>Ruminantia</taxon>
        <taxon>Pecora</taxon>
        <taxon>Bovidae</taxon>
        <taxon>Caprinae</taxon>
        <taxon>Ovis</taxon>
    </lineage>
</organism>
<accession>A0AC11DR87</accession>
<sequence>MRWPKYWSFSFSIGPSKEHPGLIFFRMDWLDLLAVQGTLKSLLQHHSSKASILWHSAFFTVQLSHPYMTTGKTIALTRRTFVGKVMSLLFNMLSRLVITFLLRSKHLLISWLQSPSAVILEAKKIKSDTVSTASPSICHEVTGADAMILVF</sequence>
<reference evidence="1" key="1">
    <citation type="submission" date="2020-11" db="EMBL/GenBank/DDBJ databases">
        <authorList>
            <person name="Davenport K.M."/>
            <person name="Bickhart D.M."/>
            <person name="Smith T.P.L."/>
            <person name="Murdoch B.M."/>
            <person name="Rosen B.D."/>
        </authorList>
    </citation>
    <scope>NUCLEOTIDE SEQUENCE [LARGE SCALE GENOMIC DNA]</scope>
    <source>
        <strain evidence="1">OAR_USU_Benz2616</strain>
    </source>
</reference>
<dbReference type="Ensembl" id="ENSOART00020047560.1">
    <property type="protein sequence ID" value="ENSOARP00020048109.1"/>
    <property type="gene ID" value="ENSOARG00020028815.1"/>
</dbReference>
<proteinExistence type="predicted"/>